<dbReference type="Pfam" id="PF04264">
    <property type="entry name" value="YceI"/>
    <property type="match status" value="1"/>
</dbReference>
<evidence type="ECO:0000259" key="1">
    <source>
        <dbReference type="SMART" id="SM00867"/>
    </source>
</evidence>
<keyword evidence="3" id="KW-1185">Reference proteome</keyword>
<dbReference type="PANTHER" id="PTHR34406:SF2">
    <property type="entry name" value="PERIPLASMIC PROTEIN"/>
    <property type="match status" value="1"/>
</dbReference>
<dbReference type="PANTHER" id="PTHR34406">
    <property type="entry name" value="PROTEIN YCEI"/>
    <property type="match status" value="1"/>
</dbReference>
<comment type="caution">
    <text evidence="2">The sequence shown here is derived from an EMBL/GenBank/DDBJ whole genome shotgun (WGS) entry which is preliminary data.</text>
</comment>
<proteinExistence type="predicted"/>
<dbReference type="Gene3D" id="2.40.128.110">
    <property type="entry name" value="Lipid/polyisoprenoid-binding, YceI-like"/>
    <property type="match status" value="1"/>
</dbReference>
<feature type="domain" description="Lipid/polyisoprenoid-binding YceI-like" evidence="1">
    <location>
        <begin position="11"/>
        <end position="175"/>
    </location>
</feature>
<reference evidence="2 3" key="1">
    <citation type="submission" date="2024-09" db="EMBL/GenBank/DDBJ databases">
        <authorList>
            <person name="Sun Q."/>
            <person name="Mori K."/>
        </authorList>
    </citation>
    <scope>NUCLEOTIDE SEQUENCE [LARGE SCALE GENOMIC DNA]</scope>
    <source>
        <strain evidence="2 3">CCM 8677</strain>
    </source>
</reference>
<dbReference type="EMBL" id="JBHLXJ010000009">
    <property type="protein sequence ID" value="MFC0350112.1"/>
    <property type="molecule type" value="Genomic_DNA"/>
</dbReference>
<dbReference type="SMART" id="SM00867">
    <property type="entry name" value="YceI"/>
    <property type="match status" value="1"/>
</dbReference>
<protein>
    <submittedName>
        <fullName evidence="2">YceI family protein</fullName>
    </submittedName>
</protein>
<evidence type="ECO:0000313" key="3">
    <source>
        <dbReference type="Proteomes" id="UP001589844"/>
    </source>
</evidence>
<sequence>MFNSFAFAADRYAIDPSHTYSIFEYSHWGLSLQQGRFEKNSGFIELDLEKKTGSVQLDIDAASVSTGNSLFDSALRSGNFFDVEVYPKISFKSTAVQFDEKDNVVALEGDLTIKNITKRVKFSLTHFRCRFMPLYFKTACGANGNAKILRSDFDVGRYTPFVSDEVTLYFSVEAIKE</sequence>
<organism evidence="2 3">
    <name type="scientific">Undibacterium danionis</name>
    <dbReference type="NCBI Taxonomy" id="1812100"/>
    <lineage>
        <taxon>Bacteria</taxon>
        <taxon>Pseudomonadati</taxon>
        <taxon>Pseudomonadota</taxon>
        <taxon>Betaproteobacteria</taxon>
        <taxon>Burkholderiales</taxon>
        <taxon>Oxalobacteraceae</taxon>
        <taxon>Undibacterium</taxon>
    </lineage>
</organism>
<evidence type="ECO:0000313" key="2">
    <source>
        <dbReference type="EMBL" id="MFC0350112.1"/>
    </source>
</evidence>
<dbReference type="InterPro" id="IPR007372">
    <property type="entry name" value="Lipid/polyisoprenoid-bd_YceI"/>
</dbReference>
<dbReference type="Proteomes" id="UP001589844">
    <property type="component" value="Unassembled WGS sequence"/>
</dbReference>
<dbReference type="RefSeq" id="WP_390212035.1">
    <property type="nucleotide sequence ID" value="NZ_JBHLXJ010000009.1"/>
</dbReference>
<accession>A0ABV6IEL7</accession>
<dbReference type="InterPro" id="IPR036761">
    <property type="entry name" value="TTHA0802/YceI-like_sf"/>
</dbReference>
<name>A0ABV6IEL7_9BURK</name>
<gene>
    <name evidence="2" type="ORF">ACFFJH_09865</name>
</gene>
<dbReference type="SUPFAM" id="SSF101874">
    <property type="entry name" value="YceI-like"/>
    <property type="match status" value="1"/>
</dbReference>